<evidence type="ECO:0000256" key="4">
    <source>
        <dbReference type="ARBA" id="ARBA00022741"/>
    </source>
</evidence>
<keyword evidence="5 12" id="KW-0418">Kinase</keyword>
<keyword evidence="6 9" id="KW-0067">ATP-binding</keyword>
<keyword evidence="4 9" id="KW-0547">Nucleotide-binding</keyword>
<organism evidence="12 13">
    <name type="scientific">Cristinia sonorae</name>
    <dbReference type="NCBI Taxonomy" id="1940300"/>
    <lineage>
        <taxon>Eukaryota</taxon>
        <taxon>Fungi</taxon>
        <taxon>Dikarya</taxon>
        <taxon>Basidiomycota</taxon>
        <taxon>Agaricomycotina</taxon>
        <taxon>Agaricomycetes</taxon>
        <taxon>Agaricomycetidae</taxon>
        <taxon>Agaricales</taxon>
        <taxon>Pleurotineae</taxon>
        <taxon>Stephanosporaceae</taxon>
        <taxon>Cristinia</taxon>
    </lineage>
</organism>
<dbReference type="AlphaFoldDB" id="A0A8K0UFU1"/>
<evidence type="ECO:0000256" key="5">
    <source>
        <dbReference type="ARBA" id="ARBA00022777"/>
    </source>
</evidence>
<dbReference type="GO" id="GO:0005524">
    <property type="term" value="F:ATP binding"/>
    <property type="evidence" value="ECO:0007669"/>
    <property type="project" value="UniProtKB-UniRule"/>
</dbReference>
<accession>A0A8K0UFU1</accession>
<dbReference type="PROSITE" id="PS50011">
    <property type="entry name" value="PROTEIN_KINASE_DOM"/>
    <property type="match status" value="1"/>
</dbReference>
<dbReference type="PROSITE" id="PS00108">
    <property type="entry name" value="PROTEIN_KINASE_ST"/>
    <property type="match status" value="1"/>
</dbReference>
<feature type="domain" description="Protein kinase" evidence="11">
    <location>
        <begin position="10"/>
        <end position="281"/>
    </location>
</feature>
<dbReference type="Gene3D" id="1.10.510.10">
    <property type="entry name" value="Transferase(Phosphotransferase) domain 1"/>
    <property type="match status" value="1"/>
</dbReference>
<dbReference type="PANTHER" id="PTHR43895">
    <property type="entry name" value="CALCIUM/CALMODULIN-DEPENDENT PROTEIN KINASE KINASE-RELATED"/>
    <property type="match status" value="1"/>
</dbReference>
<proteinExistence type="inferred from homology"/>
<evidence type="ECO:0000256" key="6">
    <source>
        <dbReference type="ARBA" id="ARBA00022840"/>
    </source>
</evidence>
<comment type="caution">
    <text evidence="12">The sequence shown here is derived from an EMBL/GenBank/DDBJ whole genome shotgun (WGS) entry which is preliminary data.</text>
</comment>
<evidence type="ECO:0000256" key="7">
    <source>
        <dbReference type="ARBA" id="ARBA00047899"/>
    </source>
</evidence>
<dbReference type="InterPro" id="IPR011009">
    <property type="entry name" value="Kinase-like_dom_sf"/>
</dbReference>
<comment type="catalytic activity">
    <reaction evidence="8">
        <text>L-seryl-[protein] + ATP = O-phospho-L-seryl-[protein] + ADP + H(+)</text>
        <dbReference type="Rhea" id="RHEA:17989"/>
        <dbReference type="Rhea" id="RHEA-COMP:9863"/>
        <dbReference type="Rhea" id="RHEA-COMP:11604"/>
        <dbReference type="ChEBI" id="CHEBI:15378"/>
        <dbReference type="ChEBI" id="CHEBI:29999"/>
        <dbReference type="ChEBI" id="CHEBI:30616"/>
        <dbReference type="ChEBI" id="CHEBI:83421"/>
        <dbReference type="ChEBI" id="CHEBI:456216"/>
        <dbReference type="EC" id="2.7.11.1"/>
    </reaction>
</comment>
<dbReference type="EC" id="2.7.11.1" evidence="1"/>
<dbReference type="Proteomes" id="UP000813824">
    <property type="component" value="Unassembled WGS sequence"/>
</dbReference>
<evidence type="ECO:0000256" key="3">
    <source>
        <dbReference type="ARBA" id="ARBA00022679"/>
    </source>
</evidence>
<reference evidence="12" key="1">
    <citation type="journal article" date="2021" name="New Phytol.">
        <title>Evolutionary innovations through gain and loss of genes in the ectomycorrhizal Boletales.</title>
        <authorList>
            <person name="Wu G."/>
            <person name="Miyauchi S."/>
            <person name="Morin E."/>
            <person name="Kuo A."/>
            <person name="Drula E."/>
            <person name="Varga T."/>
            <person name="Kohler A."/>
            <person name="Feng B."/>
            <person name="Cao Y."/>
            <person name="Lipzen A."/>
            <person name="Daum C."/>
            <person name="Hundley H."/>
            <person name="Pangilinan J."/>
            <person name="Johnson J."/>
            <person name="Barry K."/>
            <person name="LaButti K."/>
            <person name="Ng V."/>
            <person name="Ahrendt S."/>
            <person name="Min B."/>
            <person name="Choi I.G."/>
            <person name="Park H."/>
            <person name="Plett J.M."/>
            <person name="Magnuson J."/>
            <person name="Spatafora J.W."/>
            <person name="Nagy L.G."/>
            <person name="Henrissat B."/>
            <person name="Grigoriev I.V."/>
            <person name="Yang Z.L."/>
            <person name="Xu J."/>
            <person name="Martin F.M."/>
        </authorList>
    </citation>
    <scope>NUCLEOTIDE SEQUENCE</scope>
    <source>
        <strain evidence="12">KKN 215</strain>
    </source>
</reference>
<dbReference type="GO" id="GO:0004674">
    <property type="term" value="F:protein serine/threonine kinase activity"/>
    <property type="evidence" value="ECO:0007669"/>
    <property type="project" value="UniProtKB-KW"/>
</dbReference>
<dbReference type="InterPro" id="IPR000719">
    <property type="entry name" value="Prot_kinase_dom"/>
</dbReference>
<dbReference type="SUPFAM" id="SSF56112">
    <property type="entry name" value="Protein kinase-like (PK-like)"/>
    <property type="match status" value="1"/>
</dbReference>
<dbReference type="EMBL" id="JAEVFJ010000062">
    <property type="protein sequence ID" value="KAH8077762.1"/>
    <property type="molecule type" value="Genomic_DNA"/>
</dbReference>
<dbReference type="SMART" id="SM00220">
    <property type="entry name" value="S_TKc"/>
    <property type="match status" value="1"/>
</dbReference>
<dbReference type="GO" id="GO:0005634">
    <property type="term" value="C:nucleus"/>
    <property type="evidence" value="ECO:0007669"/>
    <property type="project" value="TreeGrafter"/>
</dbReference>
<protein>
    <recommendedName>
        <fullName evidence="1">non-specific serine/threonine protein kinase</fullName>
        <ecNumber evidence="1">2.7.11.1</ecNumber>
    </recommendedName>
</protein>
<comment type="similarity">
    <text evidence="10">Belongs to the protein kinase superfamily.</text>
</comment>
<evidence type="ECO:0000256" key="8">
    <source>
        <dbReference type="ARBA" id="ARBA00048679"/>
    </source>
</evidence>
<dbReference type="InterPro" id="IPR008271">
    <property type="entry name" value="Ser/Thr_kinase_AS"/>
</dbReference>
<dbReference type="Pfam" id="PF00069">
    <property type="entry name" value="Pkinase"/>
    <property type="match status" value="1"/>
</dbReference>
<gene>
    <name evidence="12" type="ORF">BXZ70DRAFT_1012898</name>
</gene>
<evidence type="ECO:0000256" key="9">
    <source>
        <dbReference type="PROSITE-ProRule" id="PRU10141"/>
    </source>
</evidence>
<evidence type="ECO:0000256" key="1">
    <source>
        <dbReference type="ARBA" id="ARBA00012513"/>
    </source>
</evidence>
<dbReference type="InterPro" id="IPR017441">
    <property type="entry name" value="Protein_kinase_ATP_BS"/>
</dbReference>
<keyword evidence="13" id="KW-1185">Reference proteome</keyword>
<comment type="catalytic activity">
    <reaction evidence="7">
        <text>L-threonyl-[protein] + ATP = O-phospho-L-threonyl-[protein] + ADP + H(+)</text>
        <dbReference type="Rhea" id="RHEA:46608"/>
        <dbReference type="Rhea" id="RHEA-COMP:11060"/>
        <dbReference type="Rhea" id="RHEA-COMP:11605"/>
        <dbReference type="ChEBI" id="CHEBI:15378"/>
        <dbReference type="ChEBI" id="CHEBI:30013"/>
        <dbReference type="ChEBI" id="CHEBI:30616"/>
        <dbReference type="ChEBI" id="CHEBI:61977"/>
        <dbReference type="ChEBI" id="CHEBI:456216"/>
        <dbReference type="EC" id="2.7.11.1"/>
    </reaction>
</comment>
<sequence length="470" mass="52378">MSQYPILNGYRLIEQIGGGGFSTVYKAVNLEKHRAAACKVISLIPEKDPTQLKMFSKEIKVHSLLKHLNILEFIGAHTVHPGSEEAKMFFPAVYMLLEIAAGGDLFDKIVPDVGIGEEIAQHYFMELVSGVRYIHSEGVCHRDLKPENILLDARGTLKITDFGLCSVYKLKATGVVRKLSERCGSLPYVAPELATDGSYDAEPVDIWGLGVILFTMLAGNTPWDEPTEKSPEFARYIRGLCFGDYPWDRFSNEVLSLLTSLLSIEPSARITIPEIFGHPWMITPSQIAGKGPMTIANKLTENLRGTGDLDMASPDAVNSLSANTDGDGDHVMRNAYQSQFTQNLQLFTQTQSGRRYTPHLTRFYASLRPSILLGLIQEFFQENNCQTTSPKEVTSGSNEGMWKMKVGGYDRRNLIFKGTIEADPFEINGVHGSFVVMARSQGNPISWRQLWKAVVTSQTVEPHVLKRRSR</sequence>
<evidence type="ECO:0000313" key="12">
    <source>
        <dbReference type="EMBL" id="KAH8077762.1"/>
    </source>
</evidence>
<evidence type="ECO:0000259" key="11">
    <source>
        <dbReference type="PROSITE" id="PS50011"/>
    </source>
</evidence>
<dbReference type="GO" id="GO:0005737">
    <property type="term" value="C:cytoplasm"/>
    <property type="evidence" value="ECO:0007669"/>
    <property type="project" value="TreeGrafter"/>
</dbReference>
<evidence type="ECO:0000313" key="13">
    <source>
        <dbReference type="Proteomes" id="UP000813824"/>
    </source>
</evidence>
<name>A0A8K0UFU1_9AGAR</name>
<dbReference type="PANTHER" id="PTHR43895:SF32">
    <property type="entry name" value="SERINE_THREONINE-PROTEIN KINASE CHK1"/>
    <property type="match status" value="1"/>
</dbReference>
<evidence type="ECO:0000256" key="10">
    <source>
        <dbReference type="RuleBase" id="RU000304"/>
    </source>
</evidence>
<keyword evidence="2 10" id="KW-0723">Serine/threonine-protein kinase</keyword>
<dbReference type="GO" id="GO:0007095">
    <property type="term" value="P:mitotic G2 DNA damage checkpoint signaling"/>
    <property type="evidence" value="ECO:0007669"/>
    <property type="project" value="TreeGrafter"/>
</dbReference>
<evidence type="ECO:0000256" key="2">
    <source>
        <dbReference type="ARBA" id="ARBA00022527"/>
    </source>
</evidence>
<dbReference type="FunFam" id="1.10.510.10:FF:000571">
    <property type="entry name" value="Maternal embryonic leucine zipper kinase"/>
    <property type="match status" value="1"/>
</dbReference>
<dbReference type="GO" id="GO:0035861">
    <property type="term" value="C:site of double-strand break"/>
    <property type="evidence" value="ECO:0007669"/>
    <property type="project" value="TreeGrafter"/>
</dbReference>
<dbReference type="PROSITE" id="PS00107">
    <property type="entry name" value="PROTEIN_KINASE_ATP"/>
    <property type="match status" value="1"/>
</dbReference>
<keyword evidence="3" id="KW-0808">Transferase</keyword>
<feature type="binding site" evidence="9">
    <location>
        <position position="39"/>
    </location>
    <ligand>
        <name>ATP</name>
        <dbReference type="ChEBI" id="CHEBI:30616"/>
    </ligand>
</feature>
<dbReference type="OrthoDB" id="539158at2759"/>